<evidence type="ECO:0000256" key="5">
    <source>
        <dbReference type="SAM" id="MobiDB-lite"/>
    </source>
</evidence>
<name>A0A9P6UV18_9FUNG</name>
<dbReference type="SMART" id="SM00184">
    <property type="entry name" value="RING"/>
    <property type="match status" value="1"/>
</dbReference>
<dbReference type="InterPro" id="IPR047134">
    <property type="entry name" value="RNF4"/>
</dbReference>
<evidence type="ECO:0000256" key="1">
    <source>
        <dbReference type="ARBA" id="ARBA00022723"/>
    </source>
</evidence>
<dbReference type="PROSITE" id="PS50089">
    <property type="entry name" value="ZF_RING_2"/>
    <property type="match status" value="1"/>
</dbReference>
<feature type="compositionally biased region" description="Polar residues" evidence="5">
    <location>
        <begin position="54"/>
        <end position="65"/>
    </location>
</feature>
<evidence type="ECO:0000256" key="2">
    <source>
        <dbReference type="ARBA" id="ARBA00022771"/>
    </source>
</evidence>
<evidence type="ECO:0000259" key="6">
    <source>
        <dbReference type="PROSITE" id="PS50089"/>
    </source>
</evidence>
<feature type="domain" description="RING-type" evidence="6">
    <location>
        <begin position="678"/>
        <end position="716"/>
    </location>
</feature>
<feature type="compositionally biased region" description="Basic and acidic residues" evidence="5">
    <location>
        <begin position="155"/>
        <end position="172"/>
    </location>
</feature>
<dbReference type="InterPro" id="IPR013083">
    <property type="entry name" value="Znf_RING/FYVE/PHD"/>
</dbReference>
<dbReference type="OrthoDB" id="6270329at2759"/>
<dbReference type="InterPro" id="IPR001841">
    <property type="entry name" value="Znf_RING"/>
</dbReference>
<feature type="region of interest" description="Disordered" evidence="5">
    <location>
        <begin position="355"/>
        <end position="432"/>
    </location>
</feature>
<gene>
    <name evidence="7" type="ORF">BGZ99_004236</name>
</gene>
<sequence length="779" mass="84795">MASPNSPTAYGGAAGSETMARTSTRAALSAAAALIEDKTMTSLTSDTDKDTCMDSVSQRSVANDSDLSFMSYASSSLERFSKDIQSLSVDMSLDADFSSSQRGRKRKHSDDPPTAVASGASTPGRHASPNSHLASYSSTPPSSIPSTSASPLVTKHSEDDDPDHTPSDDDHPSLPTQSRGQALSDHFPKRTRVYEVQDDLEDDEDAVVVADDRYGNDGGETQRVNGYYSDGRVVNRPSHAGSADNDHDDYNDGDYSSNRADDGDSVVELNGTSSTGSTVANRGTSPAPTQVSDDSDATVTPANFRRPSTHRSSAQRIFELQAREPADSQHAALVIEDHPDVEEVIEVIDLTRPRRRNNYPQNDTLPRVPGLSPQHSFSLPTLQRLVSRSSESVERSQSRRPSTANNSIDVHEIPDDDEDENDGDDEGDRYGNNTVRIDSEVREVQLDPHHPWARGPVQLILSQERPQERSQENQYLEDQRQRQLEDAIVVDDHLTQIDYEDVESDSEAEEVAEMQEVTEVEDDGVTEQQVNDDINWILSLRRSSPPSPPRMQQRGESSRSHRSPFQARTPQFQAHTYSFEARPSPFPSSPRRSATPGSRSHRFTPVARRPSPVPLILRSTSQPMTSPPPPASTTSAQSHSSAFAAGASATPKALKYRQGEASDESQKQESWARQHLRCSICMEVMSLPTMVRCGHAFCRDCILRALDVAKICPMCRMGTTKHKLQELEFFEGRAGSTGPGQGGSMSGATAAAATGLNGHSNGHGNGSSVLVDVGDKNVS</sequence>
<reference evidence="7" key="1">
    <citation type="journal article" date="2020" name="Fungal Divers.">
        <title>Resolving the Mortierellaceae phylogeny through synthesis of multi-gene phylogenetics and phylogenomics.</title>
        <authorList>
            <person name="Vandepol N."/>
            <person name="Liber J."/>
            <person name="Desiro A."/>
            <person name="Na H."/>
            <person name="Kennedy M."/>
            <person name="Barry K."/>
            <person name="Grigoriev I.V."/>
            <person name="Miller A.N."/>
            <person name="O'Donnell K."/>
            <person name="Stajich J.E."/>
            <person name="Bonito G."/>
        </authorList>
    </citation>
    <scope>NUCLEOTIDE SEQUENCE</scope>
    <source>
        <strain evidence="7">REB-010B</strain>
    </source>
</reference>
<evidence type="ECO:0000313" key="8">
    <source>
        <dbReference type="Proteomes" id="UP000738325"/>
    </source>
</evidence>
<keyword evidence="2 4" id="KW-0863">Zinc-finger</keyword>
<keyword evidence="8" id="KW-1185">Reference proteome</keyword>
<dbReference type="Pfam" id="PF13923">
    <property type="entry name" value="zf-C3HC4_2"/>
    <property type="match status" value="1"/>
</dbReference>
<evidence type="ECO:0000256" key="4">
    <source>
        <dbReference type="PROSITE-ProRule" id="PRU00175"/>
    </source>
</evidence>
<dbReference type="EMBL" id="JAAAIP010000262">
    <property type="protein sequence ID" value="KAG0320953.1"/>
    <property type="molecule type" value="Genomic_DNA"/>
</dbReference>
<keyword evidence="1" id="KW-0479">Metal-binding</keyword>
<proteinExistence type="predicted"/>
<dbReference type="PANTHER" id="PTHR23041">
    <property type="entry name" value="RING FINGER DOMAIN-CONTAINING"/>
    <property type="match status" value="1"/>
</dbReference>
<feature type="region of interest" description="Disordered" evidence="5">
    <location>
        <begin position="97"/>
        <end position="313"/>
    </location>
</feature>
<comment type="caution">
    <text evidence="7">The sequence shown here is derived from an EMBL/GenBank/DDBJ whole genome shotgun (WGS) entry which is preliminary data.</text>
</comment>
<dbReference type="GO" id="GO:0008270">
    <property type="term" value="F:zinc ion binding"/>
    <property type="evidence" value="ECO:0007669"/>
    <property type="project" value="UniProtKB-KW"/>
</dbReference>
<dbReference type="InterPro" id="IPR017907">
    <property type="entry name" value="Znf_RING_CS"/>
</dbReference>
<dbReference type="AlphaFoldDB" id="A0A9P6UV18"/>
<feature type="compositionally biased region" description="Basic and acidic residues" evidence="5">
    <location>
        <begin position="186"/>
        <end position="195"/>
    </location>
</feature>
<evidence type="ECO:0000256" key="3">
    <source>
        <dbReference type="ARBA" id="ARBA00022833"/>
    </source>
</evidence>
<organism evidence="7 8">
    <name type="scientific">Dissophora globulifera</name>
    <dbReference type="NCBI Taxonomy" id="979702"/>
    <lineage>
        <taxon>Eukaryota</taxon>
        <taxon>Fungi</taxon>
        <taxon>Fungi incertae sedis</taxon>
        <taxon>Mucoromycota</taxon>
        <taxon>Mortierellomycotina</taxon>
        <taxon>Mortierellomycetes</taxon>
        <taxon>Mortierellales</taxon>
        <taxon>Mortierellaceae</taxon>
        <taxon>Dissophora</taxon>
    </lineage>
</organism>
<feature type="region of interest" description="Disordered" evidence="5">
    <location>
        <begin position="578"/>
        <end position="669"/>
    </location>
</feature>
<dbReference type="SUPFAM" id="SSF57850">
    <property type="entry name" value="RING/U-box"/>
    <property type="match status" value="1"/>
</dbReference>
<feature type="region of interest" description="Disordered" evidence="5">
    <location>
        <begin position="538"/>
        <end position="566"/>
    </location>
</feature>
<feature type="region of interest" description="Disordered" evidence="5">
    <location>
        <begin position="1"/>
        <end position="26"/>
    </location>
</feature>
<dbReference type="PANTHER" id="PTHR23041:SF78">
    <property type="entry name" value="E3 UBIQUITIN-PROTEIN LIGASE RNF4"/>
    <property type="match status" value="1"/>
</dbReference>
<keyword evidence="3" id="KW-0862">Zinc</keyword>
<evidence type="ECO:0000313" key="7">
    <source>
        <dbReference type="EMBL" id="KAG0320953.1"/>
    </source>
</evidence>
<dbReference type="PROSITE" id="PS00518">
    <property type="entry name" value="ZF_RING_1"/>
    <property type="match status" value="1"/>
</dbReference>
<feature type="compositionally biased region" description="Low complexity" evidence="5">
    <location>
        <begin position="632"/>
        <end position="653"/>
    </location>
</feature>
<accession>A0A9P6UV18</accession>
<feature type="compositionally biased region" description="Acidic residues" evidence="5">
    <location>
        <begin position="196"/>
        <end position="206"/>
    </location>
</feature>
<feature type="compositionally biased region" description="Basic and acidic residues" evidence="5">
    <location>
        <begin position="657"/>
        <end position="669"/>
    </location>
</feature>
<feature type="compositionally biased region" description="Polar residues" evidence="5">
    <location>
        <begin position="270"/>
        <end position="301"/>
    </location>
</feature>
<dbReference type="Proteomes" id="UP000738325">
    <property type="component" value="Unassembled WGS sequence"/>
</dbReference>
<feature type="compositionally biased region" description="Gly residues" evidence="5">
    <location>
        <begin position="735"/>
        <end position="745"/>
    </location>
</feature>
<feature type="compositionally biased region" description="Low complexity" evidence="5">
    <location>
        <begin position="134"/>
        <end position="151"/>
    </location>
</feature>
<feature type="region of interest" description="Disordered" evidence="5">
    <location>
        <begin position="734"/>
        <end position="779"/>
    </location>
</feature>
<dbReference type="Gene3D" id="3.30.40.10">
    <property type="entry name" value="Zinc/RING finger domain, C3HC4 (zinc finger)"/>
    <property type="match status" value="1"/>
</dbReference>
<protein>
    <recommendedName>
        <fullName evidence="6">RING-type domain-containing protein</fullName>
    </recommendedName>
</protein>
<feature type="region of interest" description="Disordered" evidence="5">
    <location>
        <begin position="39"/>
        <end position="65"/>
    </location>
</feature>
<feature type="compositionally biased region" description="Low complexity" evidence="5">
    <location>
        <begin position="746"/>
        <end position="771"/>
    </location>
</feature>
<feature type="compositionally biased region" description="Acidic residues" evidence="5">
    <location>
        <begin position="414"/>
        <end position="427"/>
    </location>
</feature>